<evidence type="ECO:0000313" key="2">
    <source>
        <dbReference type="Proteomes" id="UP000501891"/>
    </source>
</evidence>
<name>A0A858R302_9PROT</name>
<proteinExistence type="predicted"/>
<dbReference type="Proteomes" id="UP000501891">
    <property type="component" value="Chromosome"/>
</dbReference>
<dbReference type="EMBL" id="CP051775">
    <property type="protein sequence ID" value="QJE71758.1"/>
    <property type="molecule type" value="Genomic_DNA"/>
</dbReference>
<dbReference type="AlphaFoldDB" id="A0A858R302"/>
<reference evidence="1" key="1">
    <citation type="submission" date="2020-04" db="EMBL/GenBank/DDBJ databases">
        <title>A desert anoxygenic phototrophic bacterium fixes CO2 using RubisCO under aerobic conditions.</title>
        <authorList>
            <person name="Tang K."/>
        </authorList>
    </citation>
    <scope>NUCLEOTIDE SEQUENCE [LARGE SCALE GENOMIC DNA]</scope>
    <source>
        <strain evidence="1">MIMtkB3</strain>
    </source>
</reference>
<organism evidence="1 2">
    <name type="scientific">Aerophototrophica crusticola</name>
    <dbReference type="NCBI Taxonomy" id="1709002"/>
    <lineage>
        <taxon>Bacteria</taxon>
        <taxon>Pseudomonadati</taxon>
        <taxon>Pseudomonadota</taxon>
        <taxon>Alphaproteobacteria</taxon>
        <taxon>Rhodospirillales</taxon>
        <taxon>Rhodospirillaceae</taxon>
        <taxon>Aerophototrophica</taxon>
    </lineage>
</organism>
<protein>
    <submittedName>
        <fullName evidence="1">Uncharacterized protein</fullName>
    </submittedName>
</protein>
<sequence length="457" mass="50642">MTGSPAAPTDLSPARQEAFRTASSAEAQARALAALSDADVVKLARSLEFEGLLEGSPPELLSVLRPRLRQVRPPRVLGVERLAWLPAHRFLADRPLADPAAPWIVPRRVLAPLWAALEAGNHDLVDQLRRRHLVALFDDDMAALDRVATQVGDLAAFFLNNADLKAVPGVQPGDLPCLAFLAQVLKWHRLIMPNVRYFQQVSGVGPSTVQSLRLHTNWYVVYERLEEQFDLYILYLFEMTAAPIDVIDAFPFHFDTLSAPDSLAAQWLAHRCDRLARQVAEALAKPPRSQPAETLSDMAEALAGLSRLTERLARVPLFTAVRDGKPVVRGVFDAIPRRVPMEHVERACDSYLDDLHDVMLGPPDKQARAARLLPRLSLALPLLLALADTGEKNSRAARARFRLGEKVAEQVDRYLRNADLAPQARRAMAGQVAPALELCRRFGMSEDAGALLRKLKR</sequence>
<gene>
    <name evidence="1" type="ORF">HHL28_00290</name>
</gene>
<keyword evidence="2" id="KW-1185">Reference proteome</keyword>
<evidence type="ECO:0000313" key="1">
    <source>
        <dbReference type="EMBL" id="QJE71758.1"/>
    </source>
</evidence>
<dbReference type="KEGG" id="acru:HHL28_00290"/>
<accession>A0A858R302</accession>